<name>A0AAD8LH58_BABGI</name>
<gene>
    <name evidence="2" type="ORF">BgAZ_401390</name>
</gene>
<evidence type="ECO:0000313" key="3">
    <source>
        <dbReference type="Proteomes" id="UP001230268"/>
    </source>
</evidence>
<proteinExistence type="predicted"/>
<feature type="compositionally biased region" description="Polar residues" evidence="1">
    <location>
        <begin position="9"/>
        <end position="18"/>
    </location>
</feature>
<dbReference type="AlphaFoldDB" id="A0AAD8LH58"/>
<feature type="region of interest" description="Disordered" evidence="1">
    <location>
        <begin position="1"/>
        <end position="24"/>
    </location>
</feature>
<keyword evidence="3" id="KW-1185">Reference proteome</keyword>
<comment type="caution">
    <text evidence="2">The sequence shown here is derived from an EMBL/GenBank/DDBJ whole genome shotgun (WGS) entry which is preliminary data.</text>
</comment>
<accession>A0AAD8LH58</accession>
<dbReference type="Proteomes" id="UP001230268">
    <property type="component" value="Unassembled WGS sequence"/>
</dbReference>
<reference evidence="2" key="1">
    <citation type="submission" date="2023-08" db="EMBL/GenBank/DDBJ databases">
        <title>Draft sequence of the Babesia gibsoni genome.</title>
        <authorList>
            <person name="Yamagishi J.Y."/>
            <person name="Xuan X.X."/>
        </authorList>
    </citation>
    <scope>NUCLEOTIDE SEQUENCE</scope>
    <source>
        <strain evidence="2">Azabu</strain>
    </source>
</reference>
<sequence length="232" mass="26185">MLEVGKSGVPTSAQNSESRGMKVDISKREGMIKLGWEIQEDPYERNAGRRIYKQQSSSINEIITSKHDNVPADLSSNVQMSRKKKPDIPEEVKHRIYGLPGHNIFTYELDKPRPCRTLPENLDIGMIPKEVECFGRKKTMSRSSFLQGSLEDSLIPKEGHTVKANTKRLSSENSKCNIEPGYTVTEVPKKTTKLSPMKYATNLGVGLLPVEDNKSNTRRHFSSTNSHCYDCR</sequence>
<evidence type="ECO:0000256" key="1">
    <source>
        <dbReference type="SAM" id="MobiDB-lite"/>
    </source>
</evidence>
<protein>
    <submittedName>
        <fullName evidence="2">Uncharacterized protein</fullName>
    </submittedName>
</protein>
<evidence type="ECO:0000313" key="2">
    <source>
        <dbReference type="EMBL" id="KAK1442109.1"/>
    </source>
</evidence>
<organism evidence="2 3">
    <name type="scientific">Babesia gibsoni</name>
    <dbReference type="NCBI Taxonomy" id="33632"/>
    <lineage>
        <taxon>Eukaryota</taxon>
        <taxon>Sar</taxon>
        <taxon>Alveolata</taxon>
        <taxon>Apicomplexa</taxon>
        <taxon>Aconoidasida</taxon>
        <taxon>Piroplasmida</taxon>
        <taxon>Babesiidae</taxon>
        <taxon>Babesia</taxon>
    </lineage>
</organism>
<dbReference type="EMBL" id="JAVEPI010000004">
    <property type="protein sequence ID" value="KAK1442109.1"/>
    <property type="molecule type" value="Genomic_DNA"/>
</dbReference>